<dbReference type="GO" id="GO:0061061">
    <property type="term" value="P:muscle structure development"/>
    <property type="evidence" value="ECO:0007669"/>
    <property type="project" value="UniProtKB-ARBA"/>
</dbReference>
<dbReference type="PANTHER" id="PTHR23110">
    <property type="entry name" value="BTB DOMAIN TRANSCRIPTION FACTOR"/>
    <property type="match status" value="1"/>
</dbReference>
<dbReference type="GO" id="GO:0030707">
    <property type="term" value="P:follicle cell of egg chamber development"/>
    <property type="evidence" value="ECO:0007669"/>
    <property type="project" value="UniProtKB-ARBA"/>
</dbReference>
<evidence type="ECO:0000256" key="2">
    <source>
        <dbReference type="ARBA" id="ARBA00022473"/>
    </source>
</evidence>
<evidence type="ECO:0000256" key="5">
    <source>
        <dbReference type="ARBA" id="ARBA00023242"/>
    </source>
</evidence>
<evidence type="ECO:0000313" key="8">
    <source>
        <dbReference type="EMBL" id="CAB0015399.1"/>
    </source>
</evidence>
<evidence type="ECO:0000256" key="4">
    <source>
        <dbReference type="ARBA" id="ARBA00022737"/>
    </source>
</evidence>
<evidence type="ECO:0000256" key="1">
    <source>
        <dbReference type="ARBA" id="ARBA00004123"/>
    </source>
</evidence>
<dbReference type="GO" id="GO:0048813">
    <property type="term" value="P:dendrite morphogenesis"/>
    <property type="evidence" value="ECO:0007669"/>
    <property type="project" value="UniProtKB-ARBA"/>
</dbReference>
<evidence type="ECO:0000256" key="3">
    <source>
        <dbReference type="ARBA" id="ARBA00022723"/>
    </source>
</evidence>
<organism evidence="8 9">
    <name type="scientific">Nesidiocoris tenuis</name>
    <dbReference type="NCBI Taxonomy" id="355587"/>
    <lineage>
        <taxon>Eukaryota</taxon>
        <taxon>Metazoa</taxon>
        <taxon>Ecdysozoa</taxon>
        <taxon>Arthropoda</taxon>
        <taxon>Hexapoda</taxon>
        <taxon>Insecta</taxon>
        <taxon>Pterygota</taxon>
        <taxon>Neoptera</taxon>
        <taxon>Paraneoptera</taxon>
        <taxon>Hemiptera</taxon>
        <taxon>Heteroptera</taxon>
        <taxon>Panheteroptera</taxon>
        <taxon>Cimicomorpha</taxon>
        <taxon>Miridae</taxon>
        <taxon>Dicyphina</taxon>
        <taxon>Nesidiocoris</taxon>
    </lineage>
</organism>
<dbReference type="Gene3D" id="3.30.710.10">
    <property type="entry name" value="Potassium Channel Kv1.1, Chain A"/>
    <property type="match status" value="1"/>
</dbReference>
<dbReference type="EMBL" id="CADCXU010029007">
    <property type="protein sequence ID" value="CAB0015399.1"/>
    <property type="molecule type" value="Genomic_DNA"/>
</dbReference>
<dbReference type="AlphaFoldDB" id="A0A6H5HEG7"/>
<dbReference type="PANTHER" id="PTHR23110:SF98">
    <property type="entry name" value="PRE-LOLA-G, ISOFORM C-RELATED"/>
    <property type="match status" value="1"/>
</dbReference>
<evidence type="ECO:0000313" key="9">
    <source>
        <dbReference type="Proteomes" id="UP000479000"/>
    </source>
</evidence>
<sequence>MGGLAGSSEQQYSLRWNDFHSSILSSFRHLRDEEDFVDVTLACDGCSFTAHKVVLSACSPYFRTLLKANPCQHPIVILRDVREQDMEALLRFMYNGEVHIGQEQLPDFLKTAQTLQVRGLADVPTKEQQKMLAVSRKKFQLCTGY</sequence>
<evidence type="ECO:0000259" key="6">
    <source>
        <dbReference type="PROSITE" id="PS50097"/>
    </source>
</evidence>
<comment type="subcellular location">
    <subcellularLocation>
        <location evidence="1">Nucleus</location>
    </subcellularLocation>
</comment>
<dbReference type="PROSITE" id="PS50097">
    <property type="entry name" value="BTB"/>
    <property type="match status" value="1"/>
</dbReference>
<dbReference type="EMBL" id="CADCXU010029006">
    <property type="protein sequence ID" value="CAB0015397.1"/>
    <property type="molecule type" value="Genomic_DNA"/>
</dbReference>
<keyword evidence="3" id="KW-0479">Metal-binding</keyword>
<keyword evidence="2" id="KW-0217">Developmental protein</keyword>
<dbReference type="InterPro" id="IPR000210">
    <property type="entry name" value="BTB/POZ_dom"/>
</dbReference>
<dbReference type="FunFam" id="3.30.710.10:FF:000118">
    <property type="entry name" value="Abrupt, isoform B"/>
    <property type="match status" value="1"/>
</dbReference>
<name>A0A6H5HEG7_9HEMI</name>
<dbReference type="SUPFAM" id="SSF54695">
    <property type="entry name" value="POZ domain"/>
    <property type="match status" value="1"/>
</dbReference>
<gene>
    <name evidence="7" type="ORF">NTEN_LOCUS19736</name>
    <name evidence="8" type="ORF">NTEN_LOCUS19738</name>
</gene>
<keyword evidence="5" id="KW-0539">Nucleus</keyword>
<dbReference type="Pfam" id="PF00651">
    <property type="entry name" value="BTB"/>
    <property type="match status" value="1"/>
</dbReference>
<dbReference type="GO" id="GO:0006357">
    <property type="term" value="P:regulation of transcription by RNA polymerase II"/>
    <property type="evidence" value="ECO:0007669"/>
    <property type="project" value="TreeGrafter"/>
</dbReference>
<dbReference type="InterPro" id="IPR051095">
    <property type="entry name" value="Dros_DevTransReg"/>
</dbReference>
<dbReference type="GO" id="GO:0046872">
    <property type="term" value="F:metal ion binding"/>
    <property type="evidence" value="ECO:0007669"/>
    <property type="project" value="UniProtKB-KW"/>
</dbReference>
<proteinExistence type="predicted"/>
<evidence type="ECO:0000313" key="7">
    <source>
        <dbReference type="EMBL" id="CAB0015397.1"/>
    </source>
</evidence>
<dbReference type="OrthoDB" id="10261408at2759"/>
<protein>
    <recommendedName>
        <fullName evidence="6">BTB domain-containing protein</fullName>
    </recommendedName>
</protein>
<dbReference type="SMART" id="SM00225">
    <property type="entry name" value="BTB"/>
    <property type="match status" value="1"/>
</dbReference>
<dbReference type="Proteomes" id="UP000479000">
    <property type="component" value="Unassembled WGS sequence"/>
</dbReference>
<accession>A0A6H5HEG7</accession>
<dbReference type="InterPro" id="IPR011333">
    <property type="entry name" value="SKP1/BTB/POZ_sf"/>
</dbReference>
<dbReference type="GO" id="GO:0005634">
    <property type="term" value="C:nucleus"/>
    <property type="evidence" value="ECO:0007669"/>
    <property type="project" value="UniProtKB-SubCell"/>
</dbReference>
<dbReference type="GO" id="GO:0007423">
    <property type="term" value="P:sensory organ development"/>
    <property type="evidence" value="ECO:0007669"/>
    <property type="project" value="UniProtKB-ARBA"/>
</dbReference>
<dbReference type="CDD" id="cd18315">
    <property type="entry name" value="BTB_POZ_BAB-like"/>
    <property type="match status" value="1"/>
</dbReference>
<keyword evidence="9" id="KW-1185">Reference proteome</keyword>
<reference evidence="8 9" key="1">
    <citation type="submission" date="2020-02" db="EMBL/GenBank/DDBJ databases">
        <authorList>
            <person name="Ferguson B K."/>
        </authorList>
    </citation>
    <scope>NUCLEOTIDE SEQUENCE [LARGE SCALE GENOMIC DNA]</scope>
</reference>
<feature type="domain" description="BTB" evidence="6">
    <location>
        <begin position="37"/>
        <end position="102"/>
    </location>
</feature>
<keyword evidence="4" id="KW-0677">Repeat</keyword>